<dbReference type="InterPro" id="IPR014528">
    <property type="entry name" value="GdpP/PdeA"/>
</dbReference>
<feature type="binding site" evidence="2">
    <location>
        <position position="359"/>
    </location>
    <ligand>
        <name>Mn(2+)</name>
        <dbReference type="ChEBI" id="CHEBI:29035"/>
        <label>2</label>
    </ligand>
</feature>
<keyword evidence="1" id="KW-1003">Cell membrane</keyword>
<dbReference type="PANTHER" id="PTHR47618:SF2">
    <property type="entry name" value="CYCLIC-DI-AMP PHOSPHODIESTERASE GDPP"/>
    <property type="match status" value="1"/>
</dbReference>
<dbReference type="GO" id="GO:0016787">
    <property type="term" value="F:hydrolase activity"/>
    <property type="evidence" value="ECO:0007669"/>
    <property type="project" value="UniProtKB-UniRule"/>
</dbReference>
<feature type="domain" description="GGDEF" evidence="4">
    <location>
        <begin position="182"/>
        <end position="310"/>
    </location>
</feature>
<comment type="similarity">
    <text evidence="1">Belongs to the GdpP/PdeA phosphodiesterase family.</text>
</comment>
<dbReference type="AlphaFoldDB" id="A0A1H0BQV8"/>
<dbReference type="Pfam" id="PF02272">
    <property type="entry name" value="DHHA1"/>
    <property type="match status" value="1"/>
</dbReference>
<proteinExistence type="inferred from homology"/>
<keyword evidence="3" id="KW-1133">Transmembrane helix</keyword>
<comment type="subcellular location">
    <subcellularLocation>
        <location evidence="1">Cell membrane</location>
    </subcellularLocation>
</comment>
<dbReference type="Pfam" id="PF24898">
    <property type="entry name" value="GGDEF_GdpP"/>
    <property type="match status" value="1"/>
</dbReference>
<keyword evidence="6" id="KW-1185">Reference proteome</keyword>
<comment type="cofactor">
    <cofactor evidence="2">
        <name>Mn(2+)</name>
        <dbReference type="ChEBI" id="CHEBI:29035"/>
    </cofactor>
    <text evidence="2">For phosphodiesterase activity, probably binds 2 Mn(2+) per subunit.</text>
</comment>
<dbReference type="Gene3D" id="3.30.450.20">
    <property type="entry name" value="PAS domain"/>
    <property type="match status" value="1"/>
</dbReference>
<evidence type="ECO:0000313" key="6">
    <source>
        <dbReference type="Proteomes" id="UP000199182"/>
    </source>
</evidence>
<dbReference type="InterPro" id="IPR043128">
    <property type="entry name" value="Rev_trsase/Diguanyl_cyclase"/>
</dbReference>
<dbReference type="GO" id="GO:0005886">
    <property type="term" value="C:plasma membrane"/>
    <property type="evidence" value="ECO:0007669"/>
    <property type="project" value="UniProtKB-SubCell"/>
</dbReference>
<evidence type="ECO:0000256" key="1">
    <source>
        <dbReference type="PIRNR" id="PIRNR026583"/>
    </source>
</evidence>
<dbReference type="PIRSF" id="PIRSF026583">
    <property type="entry name" value="YybT"/>
    <property type="match status" value="1"/>
</dbReference>
<dbReference type="SMART" id="SM00267">
    <property type="entry name" value="GGDEF"/>
    <property type="match status" value="1"/>
</dbReference>
<dbReference type="InterPro" id="IPR000160">
    <property type="entry name" value="GGDEF_dom"/>
</dbReference>
<dbReference type="Gene3D" id="3.90.1640.10">
    <property type="entry name" value="inorganic pyrophosphatase (n-terminal core)"/>
    <property type="match status" value="1"/>
</dbReference>
<organism evidence="5 6">
    <name type="scientific">Acetanaerobacterium elongatum</name>
    <dbReference type="NCBI Taxonomy" id="258515"/>
    <lineage>
        <taxon>Bacteria</taxon>
        <taxon>Bacillati</taxon>
        <taxon>Bacillota</taxon>
        <taxon>Clostridia</taxon>
        <taxon>Eubacteriales</taxon>
        <taxon>Oscillospiraceae</taxon>
        <taxon>Acetanaerobacterium</taxon>
    </lineage>
</organism>
<dbReference type="Gene3D" id="3.10.310.30">
    <property type="match status" value="1"/>
</dbReference>
<comment type="catalytic activity">
    <reaction evidence="1">
        <text>3',3'-c-di-AMP + H2O = 5'-O-phosphonoadenylyl-(3'-&gt;5')-adenosine + H(+)</text>
        <dbReference type="Rhea" id="RHEA:54420"/>
        <dbReference type="ChEBI" id="CHEBI:15377"/>
        <dbReference type="ChEBI" id="CHEBI:15378"/>
        <dbReference type="ChEBI" id="CHEBI:71500"/>
        <dbReference type="ChEBI" id="CHEBI:138171"/>
    </reaction>
</comment>
<dbReference type="PROSITE" id="PS50887">
    <property type="entry name" value="GGDEF"/>
    <property type="match status" value="1"/>
</dbReference>
<dbReference type="GO" id="GO:0003676">
    <property type="term" value="F:nucleic acid binding"/>
    <property type="evidence" value="ECO:0007669"/>
    <property type="project" value="UniProtKB-UniRule"/>
</dbReference>
<protein>
    <recommendedName>
        <fullName evidence="1">Cyclic-di-AMP phosphodiesterase</fullName>
        <ecNumber evidence="1">3.1.4.-</ecNumber>
    </recommendedName>
</protein>
<dbReference type="FunFam" id="3.90.1640.10:FF:000002">
    <property type="entry name" value="Cyclic-di-AMP phosphodiesterase"/>
    <property type="match status" value="1"/>
</dbReference>
<feature type="binding site" evidence="2">
    <location>
        <position position="425"/>
    </location>
    <ligand>
        <name>Mn(2+)</name>
        <dbReference type="ChEBI" id="CHEBI:29035"/>
        <label>1</label>
    </ligand>
</feature>
<dbReference type="PANTHER" id="PTHR47618">
    <property type="entry name" value="BIFUNCTIONAL OLIGORIBONUCLEASE AND PAP PHOSPHATASE NRNA"/>
    <property type="match status" value="1"/>
</dbReference>
<dbReference type="Pfam" id="PF01368">
    <property type="entry name" value="DHH"/>
    <property type="match status" value="1"/>
</dbReference>
<keyword evidence="2" id="KW-0464">Manganese</keyword>
<feature type="transmembrane region" description="Helical" evidence="3">
    <location>
        <begin position="9"/>
        <end position="30"/>
    </location>
</feature>
<reference evidence="5 6" key="1">
    <citation type="submission" date="2016-10" db="EMBL/GenBank/DDBJ databases">
        <authorList>
            <person name="de Groot N.N."/>
        </authorList>
    </citation>
    <scope>NUCLEOTIDE SEQUENCE [LARGE SCALE GENOMIC DNA]</scope>
    <source>
        <strain evidence="5 6">CGMCC 1.5012</strain>
    </source>
</reference>
<comment type="function">
    <text evidence="1">Has phosphodiesterase (PDE) activity against cyclic-di-AMP (c-di-AMP).</text>
</comment>
<dbReference type="EMBL" id="FNID01000020">
    <property type="protein sequence ID" value="SDN47972.1"/>
    <property type="molecule type" value="Genomic_DNA"/>
</dbReference>
<dbReference type="OrthoDB" id="9759476at2"/>
<keyword evidence="3" id="KW-0812">Transmembrane</keyword>
<dbReference type="STRING" id="258515.SAMN05192585_12032"/>
<gene>
    <name evidence="5" type="ORF">SAMN05192585_12032</name>
</gene>
<feature type="binding site" evidence="2">
    <location>
        <position position="425"/>
    </location>
    <ligand>
        <name>Mn(2+)</name>
        <dbReference type="ChEBI" id="CHEBI:29035"/>
        <label>2</label>
    </ligand>
</feature>
<accession>A0A1H0BQV8</accession>
<dbReference type="InterPro" id="IPR038763">
    <property type="entry name" value="DHH_sf"/>
</dbReference>
<evidence type="ECO:0000256" key="3">
    <source>
        <dbReference type="SAM" id="Phobius"/>
    </source>
</evidence>
<dbReference type="InterPro" id="IPR003156">
    <property type="entry name" value="DHHA1_dom"/>
</dbReference>
<feature type="binding site" evidence="2">
    <location>
        <position position="353"/>
    </location>
    <ligand>
        <name>Mn(2+)</name>
        <dbReference type="ChEBI" id="CHEBI:29035"/>
        <label>1</label>
    </ligand>
</feature>
<dbReference type="InterPro" id="IPR051319">
    <property type="entry name" value="Oligoribo/pAp-PDE_c-di-AMP_PDE"/>
</dbReference>
<keyword evidence="2" id="KW-0479">Metal-binding</keyword>
<feature type="binding site" evidence="2">
    <location>
        <position position="449"/>
    </location>
    <ligand>
        <name>Mn(2+)</name>
        <dbReference type="ChEBI" id="CHEBI:29035"/>
        <label>2</label>
    </ligand>
</feature>
<dbReference type="GO" id="GO:0106409">
    <property type="term" value="F:cyclic-di-AMP phosphodiesterase activity"/>
    <property type="evidence" value="ECO:0007669"/>
    <property type="project" value="RHEA"/>
</dbReference>
<dbReference type="Gene3D" id="3.30.70.270">
    <property type="match status" value="1"/>
</dbReference>
<evidence type="ECO:0000313" key="5">
    <source>
        <dbReference type="EMBL" id="SDN47972.1"/>
    </source>
</evidence>
<dbReference type="RefSeq" id="WP_092640708.1">
    <property type="nucleotide sequence ID" value="NZ_FNID01000020.1"/>
</dbReference>
<name>A0A1H0BQV8_9FIRM</name>
<dbReference type="GO" id="GO:0046872">
    <property type="term" value="F:metal ion binding"/>
    <property type="evidence" value="ECO:0007669"/>
    <property type="project" value="UniProtKB-KW"/>
</dbReference>
<evidence type="ECO:0000256" key="2">
    <source>
        <dbReference type="PIRSR" id="PIRSR026583-50"/>
    </source>
</evidence>
<dbReference type="Proteomes" id="UP000199182">
    <property type="component" value="Unassembled WGS sequence"/>
</dbReference>
<dbReference type="SUPFAM" id="SSF64182">
    <property type="entry name" value="DHH phosphoesterases"/>
    <property type="match status" value="1"/>
</dbReference>
<dbReference type="InterPro" id="IPR001667">
    <property type="entry name" value="DDH_dom"/>
</dbReference>
<feature type="binding site" evidence="2">
    <location>
        <position position="504"/>
    </location>
    <ligand>
        <name>Mn(2+)</name>
        <dbReference type="ChEBI" id="CHEBI:29035"/>
        <label>2</label>
    </ligand>
</feature>
<dbReference type="EC" id="3.1.4.-" evidence="1"/>
<feature type="binding site" evidence="2">
    <location>
        <position position="357"/>
    </location>
    <ligand>
        <name>Mn(2+)</name>
        <dbReference type="ChEBI" id="CHEBI:29035"/>
        <label>1</label>
    </ligand>
</feature>
<keyword evidence="1" id="KW-0378">Hydrolase</keyword>
<evidence type="ECO:0000259" key="4">
    <source>
        <dbReference type="PROSITE" id="PS50887"/>
    </source>
</evidence>
<sequence length="661" mass="72648">MGSIKKRIWLYKPIIIAALVLSFGMSLMSLAIGQVMLFYAELALTLVVTALAIYQYRTIQNDVCHVVDKTLNRLNVLNNESAAGIPIPLVVIREKGEIIWYNELFASVVFDGQNLFGKSFDELFPTVDINLACTPSGVNVSYGRHCFTAYGMRVEDKNGTLVAMQWVENTELKALAQEYYESRQAVLLITVDNYDELTQTLKESEKVQLTGEVDHIIENFLAPTGAILTRSGRDRFTCIMEERYLRGVIEHRFDVLDRVRQITVGGRQPATLSIGVGRGGGSLRELEQMAKQALDMALGRGGDQAAVKTPGGYEFFGGISKGVEKRTKVKTRIMAAALGELIETSDNCIIMGHRFSDLDSFGASVGLCKSIRLMGKPAIIAIDREKNLVQSLMNSLIANGYEDAFVSPDEALQLVGKKTLLIVVDTHLPSMLESTEIYKACKTVAVIDHHRKMVGHIENAVIFYHEPYASSASEMVTELVQYFNIDAKLGRPEAEALLAGIMLDTKNFILKTGVRTFEAAAYLRKLGADTVEVKRLFSSSMEAYQLKSKIVSGAKVYKRCAVAVSDSVAEEMRIIAPQAADELLSISGVDASFVLYQTPENVTISARSLGSLNVQVIMEKMGGGGHLTMAGTYIVGSTLKNAAELLLKNIDAYYEENNSQS</sequence>
<keyword evidence="1 3" id="KW-0472">Membrane</keyword>